<evidence type="ECO:0008006" key="2">
    <source>
        <dbReference type="Google" id="ProtNLM"/>
    </source>
</evidence>
<dbReference type="EMBL" id="DAAURU010000040">
    <property type="protein sequence ID" value="HAF2609461.1"/>
    <property type="molecule type" value="Genomic_DNA"/>
</dbReference>
<reference evidence="1" key="1">
    <citation type="journal article" date="2018" name="Genome Biol.">
        <title>SKESA: strategic k-mer extension for scrupulous assemblies.</title>
        <authorList>
            <person name="Souvorov A."/>
            <person name="Agarwala R."/>
            <person name="Lipman D.J."/>
        </authorList>
    </citation>
    <scope>NUCLEOTIDE SEQUENCE</scope>
    <source>
        <strain evidence="1">MA.CK_07/00001464-1</strain>
    </source>
</reference>
<evidence type="ECO:0000313" key="1">
    <source>
        <dbReference type="EMBL" id="HAF2609461.1"/>
    </source>
</evidence>
<gene>
    <name evidence="1" type="ORF">G8N50_004912</name>
</gene>
<proteinExistence type="predicted"/>
<reference evidence="1" key="2">
    <citation type="submission" date="2020-02" db="EMBL/GenBank/DDBJ databases">
        <authorList>
            <consortium name="NCBI Pathogen Detection Project"/>
        </authorList>
    </citation>
    <scope>NUCLEOTIDE SEQUENCE</scope>
    <source>
        <strain evidence="1">MA.CK_07/00001464-1</strain>
    </source>
</reference>
<accession>A0A744KED0</accession>
<comment type="caution">
    <text evidence="1">The sequence shown here is derived from an EMBL/GenBank/DDBJ whole genome shotgun (WGS) entry which is preliminary data.</text>
</comment>
<name>A0A744KED0_SALER</name>
<organism evidence="1">
    <name type="scientific">Salmonella enterica</name>
    <name type="common">Salmonella choleraesuis</name>
    <dbReference type="NCBI Taxonomy" id="28901"/>
    <lineage>
        <taxon>Bacteria</taxon>
        <taxon>Pseudomonadati</taxon>
        <taxon>Pseudomonadota</taxon>
        <taxon>Gammaproteobacteria</taxon>
        <taxon>Enterobacterales</taxon>
        <taxon>Enterobacteriaceae</taxon>
        <taxon>Salmonella</taxon>
    </lineage>
</organism>
<protein>
    <recommendedName>
        <fullName evidence="2">J domain-containing protein</fullName>
    </recommendedName>
</protein>
<sequence length="379" mass="44474">MNQPGSQIVVGVNASVKQSNHLRVLWEKVEQYERRNEKAVMKVNVLYHEYEQVVMTHDRKMGDTRCQWVSHLMSFLDSKEIKRKDRQLLFEYVDGQLMQMQDFPFLYDPDMFSSLAEHLDRHGGVLFRKERKQNLDQVCHEISLMMKAAFGDDVSVPYPQLREALSSGNRESLEQLFEQLRENYSARQAGETDGLMEEEPEWHDFEFNYTPDENDDTSAIREIFRGSQLSKIYRQIARVVHPDRELDPLKKEEKQGLMQQLVKARSEGDVVTLVKMYGELVPDGDISLDGEVLEHIEHLLLMRLRTLNNIHRDIFNGQGLKTCIWKLFSASSKKKVREKMALHIQEVHNGIKQMEKEIRYLSSSRKVVKFIHSLFWPGF</sequence>
<dbReference type="AlphaFoldDB" id="A0A744KED0"/>